<reference evidence="2 3" key="1">
    <citation type="submission" date="2021-03" db="EMBL/GenBank/DDBJ databases">
        <title>Paenibacillus artemisicola MWE-103 whole genome sequence.</title>
        <authorList>
            <person name="Ham Y.J."/>
        </authorList>
    </citation>
    <scope>NUCLEOTIDE SEQUENCE [LARGE SCALE GENOMIC DNA]</scope>
    <source>
        <strain evidence="2 3">MWE-103</strain>
    </source>
</reference>
<dbReference type="EMBL" id="JAGGDJ010000038">
    <property type="protein sequence ID" value="MBO7747712.1"/>
    <property type="molecule type" value="Genomic_DNA"/>
</dbReference>
<dbReference type="Proteomes" id="UP000670947">
    <property type="component" value="Unassembled WGS sequence"/>
</dbReference>
<dbReference type="Pfam" id="PF01764">
    <property type="entry name" value="Lipase_3"/>
    <property type="match status" value="1"/>
</dbReference>
<gene>
    <name evidence="2" type="ORF">I8J29_26335</name>
</gene>
<dbReference type="RefSeq" id="WP_208850342.1">
    <property type="nucleotide sequence ID" value="NZ_JAGGDJ010000038.1"/>
</dbReference>
<dbReference type="PANTHER" id="PTHR45856">
    <property type="entry name" value="ALPHA/BETA-HYDROLASES SUPERFAMILY PROTEIN"/>
    <property type="match status" value="1"/>
</dbReference>
<keyword evidence="3" id="KW-1185">Reference proteome</keyword>
<organism evidence="2 3">
    <name type="scientific">Paenibacillus artemisiicola</name>
    <dbReference type="NCBI Taxonomy" id="1172618"/>
    <lineage>
        <taxon>Bacteria</taxon>
        <taxon>Bacillati</taxon>
        <taxon>Bacillota</taxon>
        <taxon>Bacilli</taxon>
        <taxon>Bacillales</taxon>
        <taxon>Paenibacillaceae</taxon>
        <taxon>Paenibacillus</taxon>
    </lineage>
</organism>
<feature type="domain" description="Fungal lipase-type" evidence="1">
    <location>
        <begin position="67"/>
        <end position="197"/>
    </location>
</feature>
<dbReference type="Gene3D" id="3.40.50.1820">
    <property type="entry name" value="alpha/beta hydrolase"/>
    <property type="match status" value="1"/>
</dbReference>
<dbReference type="InterPro" id="IPR051218">
    <property type="entry name" value="Sec_MonoDiacylglyc_Lipase"/>
</dbReference>
<evidence type="ECO:0000313" key="3">
    <source>
        <dbReference type="Proteomes" id="UP000670947"/>
    </source>
</evidence>
<proteinExistence type="predicted"/>
<name>A0ABS3WHE4_9BACL</name>
<evidence type="ECO:0000313" key="2">
    <source>
        <dbReference type="EMBL" id="MBO7747712.1"/>
    </source>
</evidence>
<dbReference type="InterPro" id="IPR029058">
    <property type="entry name" value="AB_hydrolase_fold"/>
</dbReference>
<dbReference type="CDD" id="cd00519">
    <property type="entry name" value="Lipase_3"/>
    <property type="match status" value="1"/>
</dbReference>
<evidence type="ECO:0000259" key="1">
    <source>
        <dbReference type="Pfam" id="PF01764"/>
    </source>
</evidence>
<dbReference type="InterPro" id="IPR002921">
    <property type="entry name" value="Fungal_lipase-type"/>
</dbReference>
<protein>
    <submittedName>
        <fullName evidence="2">Lipase family protein</fullName>
    </submittedName>
</protein>
<dbReference type="SUPFAM" id="SSF53474">
    <property type="entry name" value="alpha/beta-Hydrolases"/>
    <property type="match status" value="1"/>
</dbReference>
<dbReference type="PANTHER" id="PTHR45856:SF24">
    <property type="entry name" value="FUNGAL LIPASE-LIKE DOMAIN-CONTAINING PROTEIN"/>
    <property type="match status" value="1"/>
</dbReference>
<sequence length="261" mass="27996">MSNGSSADLRTAIFLAAICGQTYVQYDNGGLFLMPDTYRLIGPIGASSYAGKEELFGFVLESDRGVIVAFRGTISPTDWITDMIAQQVAFKPAGKGCLAHRGFNDVYMSARDAMFRLLSDTTPGKPVFVTGHSLGGALGTLAALDIALNRKPANLVVYTFGSPRVGDPAFARSYNAAVPVSFRIENEFDVVPHLPPLVYTSPKTDKTYYYMHVKEDVKRSFRNGSVGGNHVIGSYFGDLAKDAPGFAAAICSGPPGWCPSN</sequence>
<comment type="caution">
    <text evidence="2">The sequence shown here is derived from an EMBL/GenBank/DDBJ whole genome shotgun (WGS) entry which is preliminary data.</text>
</comment>
<accession>A0ABS3WHE4</accession>